<feature type="transmembrane region" description="Helical" evidence="1">
    <location>
        <begin position="121"/>
        <end position="138"/>
    </location>
</feature>
<evidence type="ECO:0000313" key="2">
    <source>
        <dbReference type="EMBL" id="KAG7333775.1"/>
    </source>
</evidence>
<evidence type="ECO:0000313" key="3">
    <source>
        <dbReference type="Proteomes" id="UP000824219"/>
    </source>
</evidence>
<comment type="caution">
    <text evidence="2">The sequence shown here is derived from an EMBL/GenBank/DDBJ whole genome shotgun (WGS) entry which is preliminary data.</text>
</comment>
<name>A0A9D3P308_9TELE</name>
<feature type="transmembrane region" description="Helical" evidence="1">
    <location>
        <begin position="27"/>
        <end position="46"/>
    </location>
</feature>
<accession>A0A9D3P308</accession>
<dbReference type="AlphaFoldDB" id="A0A9D3P308"/>
<keyword evidence="1" id="KW-1133">Transmembrane helix</keyword>
<dbReference type="Proteomes" id="UP000824219">
    <property type="component" value="Linkage Group LG03"/>
</dbReference>
<feature type="transmembrane region" description="Helical" evidence="1">
    <location>
        <begin position="75"/>
        <end position="95"/>
    </location>
</feature>
<sequence length="168" mass="19219">MAVFQNELPKKKLSKNTKQKKKTWPPFLNLFGCLGCLLVVFLGIQMHHSNSSSEQVSENEFPGERHSQNTKQETWLPLFGMFGCLGFLLVICLGIQMHQRNSSSEQGQLNQYMAWLLSSKLRLLTCFVLVAGFGIQVWKLQNSSVSEQVCFTQQRHSEINKYNGSFQK</sequence>
<gene>
    <name evidence="2" type="ORF">KOW79_002182</name>
</gene>
<evidence type="ECO:0000256" key="1">
    <source>
        <dbReference type="SAM" id="Phobius"/>
    </source>
</evidence>
<keyword evidence="3" id="KW-1185">Reference proteome</keyword>
<evidence type="ECO:0008006" key="4">
    <source>
        <dbReference type="Google" id="ProtNLM"/>
    </source>
</evidence>
<dbReference type="EMBL" id="JAHKSW010000003">
    <property type="protein sequence ID" value="KAG7333775.1"/>
    <property type="molecule type" value="Genomic_DNA"/>
</dbReference>
<protein>
    <recommendedName>
        <fullName evidence="4">Transmembrane protein</fullName>
    </recommendedName>
</protein>
<organism evidence="2 3">
    <name type="scientific">Hemibagrus wyckioides</name>
    <dbReference type="NCBI Taxonomy" id="337641"/>
    <lineage>
        <taxon>Eukaryota</taxon>
        <taxon>Metazoa</taxon>
        <taxon>Chordata</taxon>
        <taxon>Craniata</taxon>
        <taxon>Vertebrata</taxon>
        <taxon>Euteleostomi</taxon>
        <taxon>Actinopterygii</taxon>
        <taxon>Neopterygii</taxon>
        <taxon>Teleostei</taxon>
        <taxon>Ostariophysi</taxon>
        <taxon>Siluriformes</taxon>
        <taxon>Bagridae</taxon>
        <taxon>Hemibagrus</taxon>
    </lineage>
</organism>
<reference evidence="2 3" key="1">
    <citation type="submission" date="2021-06" db="EMBL/GenBank/DDBJ databases">
        <title>Chromosome-level genome assembly of the red-tail catfish (Hemibagrus wyckioides).</title>
        <authorList>
            <person name="Shao F."/>
        </authorList>
    </citation>
    <scope>NUCLEOTIDE SEQUENCE [LARGE SCALE GENOMIC DNA]</scope>
    <source>
        <strain evidence="2">EC202008001</strain>
        <tissue evidence="2">Blood</tissue>
    </source>
</reference>
<keyword evidence="1" id="KW-0472">Membrane</keyword>
<proteinExistence type="predicted"/>
<keyword evidence="1" id="KW-0812">Transmembrane</keyword>